<gene>
    <name evidence="6" type="ORF">ACFP85_09940</name>
</gene>
<dbReference type="InterPro" id="IPR000160">
    <property type="entry name" value="GGDEF_dom"/>
</dbReference>
<dbReference type="InterPro" id="IPR013655">
    <property type="entry name" value="PAS_fold_3"/>
</dbReference>
<evidence type="ECO:0000256" key="1">
    <source>
        <dbReference type="SAM" id="SignalP"/>
    </source>
</evidence>
<dbReference type="InterPro" id="IPR043128">
    <property type="entry name" value="Rev_trsase/Diguanyl_cyclase"/>
</dbReference>
<dbReference type="Pfam" id="PF07495">
    <property type="entry name" value="Y_Y_Y"/>
    <property type="match status" value="1"/>
</dbReference>
<dbReference type="Gene3D" id="3.30.70.270">
    <property type="match status" value="1"/>
</dbReference>
<dbReference type="SUPFAM" id="SSF141868">
    <property type="entry name" value="EAL domain-like"/>
    <property type="match status" value="1"/>
</dbReference>
<dbReference type="Gene3D" id="3.20.20.450">
    <property type="entry name" value="EAL domain"/>
    <property type="match status" value="1"/>
</dbReference>
<dbReference type="InterPro" id="IPR011047">
    <property type="entry name" value="Quinoprotein_ADH-like_sf"/>
</dbReference>
<dbReference type="SUPFAM" id="SSF55073">
    <property type="entry name" value="Nucleotide cyclase"/>
    <property type="match status" value="1"/>
</dbReference>
<dbReference type="InterPro" id="IPR000014">
    <property type="entry name" value="PAS"/>
</dbReference>
<dbReference type="InterPro" id="IPR052155">
    <property type="entry name" value="Biofilm_reg_signaling"/>
</dbReference>
<dbReference type="Pfam" id="PF00563">
    <property type="entry name" value="EAL"/>
    <property type="match status" value="1"/>
</dbReference>
<feature type="domain" description="PAC" evidence="3">
    <location>
        <begin position="988"/>
        <end position="1040"/>
    </location>
</feature>
<dbReference type="SMART" id="SM00052">
    <property type="entry name" value="EAL"/>
    <property type="match status" value="1"/>
</dbReference>
<dbReference type="InterPro" id="IPR001633">
    <property type="entry name" value="EAL_dom"/>
</dbReference>
<dbReference type="InterPro" id="IPR001610">
    <property type="entry name" value="PAC"/>
</dbReference>
<organism evidence="6 7">
    <name type="scientific">Pseudobowmanella zhangzhouensis</name>
    <dbReference type="NCBI Taxonomy" id="1537679"/>
    <lineage>
        <taxon>Bacteria</taxon>
        <taxon>Pseudomonadati</taxon>
        <taxon>Pseudomonadota</taxon>
        <taxon>Gammaproteobacteria</taxon>
        <taxon>Alteromonadales</taxon>
        <taxon>Alteromonadaceae</taxon>
    </lineage>
</organism>
<dbReference type="SMART" id="SM00091">
    <property type="entry name" value="PAS"/>
    <property type="match status" value="1"/>
</dbReference>
<name>A0ABW1XNX5_9ALTE</name>
<evidence type="ECO:0000259" key="4">
    <source>
        <dbReference type="PROSITE" id="PS50883"/>
    </source>
</evidence>
<keyword evidence="1" id="KW-0732">Signal</keyword>
<accession>A0ABW1XNX5</accession>
<dbReference type="CDD" id="cd01949">
    <property type="entry name" value="GGDEF"/>
    <property type="match status" value="1"/>
</dbReference>
<comment type="caution">
    <text evidence="6">The sequence shown here is derived from an EMBL/GenBank/DDBJ whole genome shotgun (WGS) entry which is preliminary data.</text>
</comment>
<dbReference type="NCBIfam" id="TIGR00254">
    <property type="entry name" value="GGDEF"/>
    <property type="match status" value="1"/>
</dbReference>
<evidence type="ECO:0000259" key="3">
    <source>
        <dbReference type="PROSITE" id="PS50113"/>
    </source>
</evidence>
<dbReference type="InterPro" id="IPR011123">
    <property type="entry name" value="Y_Y_Y"/>
</dbReference>
<dbReference type="PROSITE" id="PS50887">
    <property type="entry name" value="GGDEF"/>
    <property type="match status" value="1"/>
</dbReference>
<dbReference type="InterPro" id="IPR013783">
    <property type="entry name" value="Ig-like_fold"/>
</dbReference>
<dbReference type="CDD" id="cd01948">
    <property type="entry name" value="EAL"/>
    <property type="match status" value="1"/>
</dbReference>
<dbReference type="InterPro" id="IPR035919">
    <property type="entry name" value="EAL_sf"/>
</dbReference>
<dbReference type="CDD" id="cd00130">
    <property type="entry name" value="PAS"/>
    <property type="match status" value="1"/>
</dbReference>
<dbReference type="InterPro" id="IPR029787">
    <property type="entry name" value="Nucleotide_cyclase"/>
</dbReference>
<dbReference type="PROSITE" id="PS50883">
    <property type="entry name" value="EAL"/>
    <property type="match status" value="1"/>
</dbReference>
<feature type="domain" description="EAL" evidence="4">
    <location>
        <begin position="1210"/>
        <end position="1464"/>
    </location>
</feature>
<dbReference type="PANTHER" id="PTHR44757">
    <property type="entry name" value="DIGUANYLATE CYCLASE DGCP"/>
    <property type="match status" value="1"/>
</dbReference>
<dbReference type="InterPro" id="IPR013767">
    <property type="entry name" value="PAS_fold"/>
</dbReference>
<dbReference type="SUPFAM" id="SSF69304">
    <property type="entry name" value="Tricorn protease N-terminal domain"/>
    <property type="match status" value="1"/>
</dbReference>
<keyword evidence="7" id="KW-1185">Reference proteome</keyword>
<evidence type="ECO:0000259" key="2">
    <source>
        <dbReference type="PROSITE" id="PS50112"/>
    </source>
</evidence>
<dbReference type="NCBIfam" id="TIGR00229">
    <property type="entry name" value="sensory_box"/>
    <property type="match status" value="2"/>
</dbReference>
<evidence type="ECO:0000259" key="5">
    <source>
        <dbReference type="PROSITE" id="PS50887"/>
    </source>
</evidence>
<feature type="signal peptide" evidence="1">
    <location>
        <begin position="1"/>
        <end position="21"/>
    </location>
</feature>
<protein>
    <submittedName>
        <fullName evidence="6">EAL domain-containing protein</fullName>
    </submittedName>
</protein>
<dbReference type="PANTHER" id="PTHR44757:SF2">
    <property type="entry name" value="BIOFILM ARCHITECTURE MAINTENANCE PROTEIN MBAA"/>
    <property type="match status" value="1"/>
</dbReference>
<dbReference type="SUPFAM" id="SSF55785">
    <property type="entry name" value="PYP-like sensor domain (PAS domain)"/>
    <property type="match status" value="2"/>
</dbReference>
<dbReference type="Proteomes" id="UP001596364">
    <property type="component" value="Unassembled WGS sequence"/>
</dbReference>
<feature type="domain" description="PAS" evidence="2">
    <location>
        <begin position="918"/>
        <end position="984"/>
    </location>
</feature>
<feature type="domain" description="GGDEF" evidence="5">
    <location>
        <begin position="1068"/>
        <end position="1201"/>
    </location>
</feature>
<dbReference type="PROSITE" id="PS50112">
    <property type="entry name" value="PAS"/>
    <property type="match status" value="1"/>
</dbReference>
<dbReference type="EMBL" id="JBHSUS010000001">
    <property type="protein sequence ID" value="MFC6440465.1"/>
    <property type="molecule type" value="Genomic_DNA"/>
</dbReference>
<evidence type="ECO:0000313" key="7">
    <source>
        <dbReference type="Proteomes" id="UP001596364"/>
    </source>
</evidence>
<sequence length="1474" mass="167246">MRLVLLNIIMTVSFVLSFHCAAQLKPMHLDEESSIADQSTYSLIQFDSLNLEDNSEITPRDIVEDNMGFIWMSSSETMLLRFDGYQFKEYSGKNAVEYGLPNQIIRKLLFSTDSNLYVAGSEGIYRFRYESEHFERYISQPTTDLVELNDGKLIALINKNAYFIENGKTIEVKIPKKFEGEILSITKDKNILYLSQEGRNLGWQNGEFFLVEEVSQLDKPLGVINTTLQFEDEVLFGTSNGLFIKNASGSISELNKIMLPSPNVLSIANRNGNEIWIGTDLGLLVISPEGQQRFDTSNYLDFGLKGTYIQKILKNSNGDLLISIHGKGLHRVKSSGSYIKKFTHGTSKNSVPASLVWSIEKQQNDELIIASQNDGVLSFSPQRGVTRTLIEATQGNIWDLKIDHNNNLWIARDNKLVQYRLNGDSYSENQELKIELQHPYVRLFQNKVWFELPNGIIKSIDIDTLKIETYSIPELSDRNFVIFNASDDGQIWIFSNESLYVYKTHEHSLESVQLSKGQLSVTALFEADDKIYIGTVRDGLIIYDKSLKSTVNATDINRYVNGQPVSDITLVNDTLWITTTNSLIAFEVASGKINKFGATELSAEIVEGSLLVLDSNRAVIALGDGIAVISKGTASEMMAPKPTFTGITVYNKHLSQSEMRERSKSSIFTTSGLNLRNNDSPFSIEFAAINAVSIKDIEYRYQLIGLDDNWIETSGSQHAATYTNLGFGNFRFNVQARYPGGNWSHSASLEIDIAPPLWLQPNALIAYSILAAMLTIYWLRQYQVRRQAQIKLRESEERLKMSLWSSGDELWDWHIGSNEVVRSNTWGLIDFPIDNQRNFADGASNIHANDLPRVQKALRAHLKGQSDYYEVTYRIKNKRGQWMWLLDRGKVVMWNDTQPLRMAGTLKNITHLKQSEEQLRLFKRSIETISDGVFITDRRFQYISVNQAYCKITGETRARALASKLNFEQYPENFNLQVRQALQQKGTWKDEIESIRPNGEKFEIELNIDAIYGEDRQITHFVGVFSDISGRKRSEKELLKLANTDTLTNLPNRSFFLASLGNMVRKNKNHVLICLDMDNFKKINDSMGHQVGDQLIGEIARRMQKLAGTNETVYRLGGDEFALLVENNTDMHRITHLAQNVLAEMVRPFTLNNQEFVLGCSVGIAFYPNDGNTPQELLKNADTAMYFAKNAGGNKYQFFSGEMNQNAVRQLQIETLIRHGLKENLFTVFYQPKVDVASGDLVSMEALVRFEHPEKGIISPGQFIPLAEETGQIIDIGERVLLKACTDTQKWVTEGLFKGRVAINLSARQFELADLDERINAILKKTGLHPRYLELEITEGTLMQNPQNALVMMQRLRDMGIHLALDDFGTGYSSLAYLKKFPLNTLKIDKAFIDDIVTSEVDRHMTSAIITIAHNLGLTVVAEGVEDEKQLAILRRYQCEMIQGYLYSKPLNKERFGKLLTESHTMRKLINHSN</sequence>
<dbReference type="Pfam" id="PF00989">
    <property type="entry name" value="PAS"/>
    <property type="match status" value="1"/>
</dbReference>
<dbReference type="RefSeq" id="WP_131258261.1">
    <property type="nucleotide sequence ID" value="NZ_JBHSUS010000001.1"/>
</dbReference>
<dbReference type="InterPro" id="IPR000700">
    <property type="entry name" value="PAS-assoc_C"/>
</dbReference>
<dbReference type="Gene3D" id="3.30.450.20">
    <property type="entry name" value="PAS domain"/>
    <property type="match status" value="2"/>
</dbReference>
<dbReference type="Gene3D" id="2.130.10.10">
    <property type="entry name" value="YVTN repeat-like/Quinoprotein amine dehydrogenase"/>
    <property type="match status" value="2"/>
</dbReference>
<dbReference type="InterPro" id="IPR015943">
    <property type="entry name" value="WD40/YVTN_repeat-like_dom_sf"/>
</dbReference>
<dbReference type="SMART" id="SM00086">
    <property type="entry name" value="PAC"/>
    <property type="match status" value="2"/>
</dbReference>
<dbReference type="SUPFAM" id="SSF50998">
    <property type="entry name" value="Quinoprotein alcohol dehydrogenase-like"/>
    <property type="match status" value="1"/>
</dbReference>
<feature type="chain" id="PRO_5045260474" evidence="1">
    <location>
        <begin position="22"/>
        <end position="1474"/>
    </location>
</feature>
<evidence type="ECO:0000313" key="6">
    <source>
        <dbReference type="EMBL" id="MFC6440465.1"/>
    </source>
</evidence>
<dbReference type="Gene3D" id="2.60.40.10">
    <property type="entry name" value="Immunoglobulins"/>
    <property type="match status" value="1"/>
</dbReference>
<dbReference type="Pfam" id="PF08447">
    <property type="entry name" value="PAS_3"/>
    <property type="match status" value="1"/>
</dbReference>
<dbReference type="InterPro" id="IPR035965">
    <property type="entry name" value="PAS-like_dom_sf"/>
</dbReference>
<feature type="domain" description="PAC" evidence="3">
    <location>
        <begin position="869"/>
        <end position="921"/>
    </location>
</feature>
<reference evidence="7" key="1">
    <citation type="journal article" date="2019" name="Int. J. Syst. Evol. Microbiol.">
        <title>The Global Catalogue of Microorganisms (GCM) 10K type strain sequencing project: providing services to taxonomists for standard genome sequencing and annotation.</title>
        <authorList>
            <consortium name="The Broad Institute Genomics Platform"/>
            <consortium name="The Broad Institute Genome Sequencing Center for Infectious Disease"/>
            <person name="Wu L."/>
            <person name="Ma J."/>
        </authorList>
    </citation>
    <scope>NUCLEOTIDE SEQUENCE [LARGE SCALE GENOMIC DNA]</scope>
    <source>
        <strain evidence="7">CGMCC 1.16031</strain>
    </source>
</reference>
<dbReference type="SMART" id="SM00267">
    <property type="entry name" value="GGDEF"/>
    <property type="match status" value="1"/>
</dbReference>
<proteinExistence type="predicted"/>
<dbReference type="PROSITE" id="PS50113">
    <property type="entry name" value="PAC"/>
    <property type="match status" value="2"/>
</dbReference>
<dbReference type="Pfam" id="PF00990">
    <property type="entry name" value="GGDEF"/>
    <property type="match status" value="1"/>
</dbReference>